<organism evidence="2 3">
    <name type="scientific">Strongyloides venezuelensis</name>
    <name type="common">Threadworm</name>
    <dbReference type="NCBI Taxonomy" id="75913"/>
    <lineage>
        <taxon>Eukaryota</taxon>
        <taxon>Metazoa</taxon>
        <taxon>Ecdysozoa</taxon>
        <taxon>Nematoda</taxon>
        <taxon>Chromadorea</taxon>
        <taxon>Rhabditida</taxon>
        <taxon>Tylenchina</taxon>
        <taxon>Panagrolaimomorpha</taxon>
        <taxon>Strongyloidoidea</taxon>
        <taxon>Strongyloididae</taxon>
        <taxon>Strongyloides</taxon>
    </lineage>
</organism>
<evidence type="ECO:0000313" key="2">
    <source>
        <dbReference type="Proteomes" id="UP000035680"/>
    </source>
</evidence>
<accession>A0A0K0F0X9</accession>
<proteinExistence type="predicted"/>
<dbReference type="AlphaFoldDB" id="A0A0K0F0X9"/>
<evidence type="ECO:0000313" key="3">
    <source>
        <dbReference type="WBParaSite" id="SVE_0244600.1"/>
    </source>
</evidence>
<keyword evidence="1" id="KW-1133">Transmembrane helix</keyword>
<dbReference type="Proteomes" id="UP000035680">
    <property type="component" value="Unassembled WGS sequence"/>
</dbReference>
<keyword evidence="1" id="KW-0472">Membrane</keyword>
<keyword evidence="1" id="KW-0812">Transmembrane</keyword>
<sequence>MPTTPYSRNHVIKEKPRSSIDDFGEFKLRCPLIPKHLRSQKNFKIEVIWTKNNIEQWVRITLDGKIQTKLADWVKKEKDENNKIWIHISAYYERYVFYINLKENQYAMAIKKAYLKEHNDTWQCKIMAIDNKGTIYHFSSRKTVKSREDVPTNKYYLFSSTPQPMDNLQNVLFSRIDNDDDEILFSKHLSAYDYKRLRKEVNDIKAFRKFRNSTYKMSLSLKIFVAILLYFVII</sequence>
<name>A0A0K0F0X9_STRVS</name>
<reference evidence="2" key="1">
    <citation type="submission" date="2014-07" db="EMBL/GenBank/DDBJ databases">
        <authorList>
            <person name="Martin A.A"/>
            <person name="De Silva N."/>
        </authorList>
    </citation>
    <scope>NUCLEOTIDE SEQUENCE</scope>
</reference>
<reference evidence="3" key="2">
    <citation type="submission" date="2015-08" db="UniProtKB">
        <authorList>
            <consortium name="WormBaseParasite"/>
        </authorList>
    </citation>
    <scope>IDENTIFICATION</scope>
</reference>
<dbReference type="WBParaSite" id="SVE_0244600.1">
    <property type="protein sequence ID" value="SVE_0244600.1"/>
    <property type="gene ID" value="SVE_0244600"/>
</dbReference>
<keyword evidence="2" id="KW-1185">Reference proteome</keyword>
<evidence type="ECO:0000256" key="1">
    <source>
        <dbReference type="SAM" id="Phobius"/>
    </source>
</evidence>
<protein>
    <submittedName>
        <fullName evidence="3">DOMON domain-containing protein</fullName>
    </submittedName>
</protein>
<feature type="transmembrane region" description="Helical" evidence="1">
    <location>
        <begin position="215"/>
        <end position="233"/>
    </location>
</feature>